<evidence type="ECO:0000313" key="2">
    <source>
        <dbReference type="EMBL" id="SFM12797.1"/>
    </source>
</evidence>
<protein>
    <recommendedName>
        <fullName evidence="4">PEP-CTERM protein-sorting domain-containing protein</fullName>
    </recommendedName>
</protein>
<dbReference type="Proteomes" id="UP000199144">
    <property type="component" value="Unassembled WGS sequence"/>
</dbReference>
<keyword evidence="1" id="KW-0472">Membrane</keyword>
<keyword evidence="1" id="KW-0812">Transmembrane</keyword>
<evidence type="ECO:0000313" key="3">
    <source>
        <dbReference type="Proteomes" id="UP000199144"/>
    </source>
</evidence>
<feature type="transmembrane region" description="Helical" evidence="1">
    <location>
        <begin position="28"/>
        <end position="50"/>
    </location>
</feature>
<keyword evidence="1" id="KW-1133">Transmembrane helix</keyword>
<keyword evidence="3" id="KW-1185">Reference proteome</keyword>
<proteinExistence type="predicted"/>
<dbReference type="AlphaFoldDB" id="A0A1I4NBW3"/>
<dbReference type="EMBL" id="FOTQ01000004">
    <property type="protein sequence ID" value="SFM12797.1"/>
    <property type="molecule type" value="Genomic_DNA"/>
</dbReference>
<organism evidence="2 3">
    <name type="scientific">Shimia aestuarii</name>
    <dbReference type="NCBI Taxonomy" id="254406"/>
    <lineage>
        <taxon>Bacteria</taxon>
        <taxon>Pseudomonadati</taxon>
        <taxon>Pseudomonadota</taxon>
        <taxon>Alphaproteobacteria</taxon>
        <taxon>Rhodobacterales</taxon>
        <taxon>Roseobacteraceae</taxon>
    </lineage>
</organism>
<dbReference type="STRING" id="254406.SAMN04488042_10494"/>
<sequence>MFVLFGAILGAIIGGGLAKKRGGKRLDIIQYAAIYAIAFAILGLFLTIFIHRMSV</sequence>
<accession>A0A1I4NBW3</accession>
<evidence type="ECO:0008006" key="4">
    <source>
        <dbReference type="Google" id="ProtNLM"/>
    </source>
</evidence>
<reference evidence="2 3" key="1">
    <citation type="submission" date="2016-10" db="EMBL/GenBank/DDBJ databases">
        <authorList>
            <person name="de Groot N.N."/>
        </authorList>
    </citation>
    <scope>NUCLEOTIDE SEQUENCE [LARGE SCALE GENOMIC DNA]</scope>
    <source>
        <strain evidence="2 3">DSM 15283</strain>
    </source>
</reference>
<gene>
    <name evidence="2" type="ORF">SAMN04488042_10494</name>
</gene>
<name>A0A1I4NBW3_9RHOB</name>
<dbReference type="RefSeq" id="WP_093093988.1">
    <property type="nucleotide sequence ID" value="NZ_FOTQ01000004.1"/>
</dbReference>
<evidence type="ECO:0000256" key="1">
    <source>
        <dbReference type="SAM" id="Phobius"/>
    </source>
</evidence>